<organism evidence="6 7">
    <name type="scientific">Stachybotrys chlorohalonatus (strain IBT 40285)</name>
    <dbReference type="NCBI Taxonomy" id="1283841"/>
    <lineage>
        <taxon>Eukaryota</taxon>
        <taxon>Fungi</taxon>
        <taxon>Dikarya</taxon>
        <taxon>Ascomycota</taxon>
        <taxon>Pezizomycotina</taxon>
        <taxon>Sordariomycetes</taxon>
        <taxon>Hypocreomycetidae</taxon>
        <taxon>Hypocreales</taxon>
        <taxon>Stachybotryaceae</taxon>
        <taxon>Stachybotrys</taxon>
    </lineage>
</organism>
<dbReference type="OMA" id="QVFIYVC"/>
<feature type="transmembrane region" description="Helical" evidence="5">
    <location>
        <begin position="216"/>
        <end position="240"/>
    </location>
</feature>
<keyword evidence="3 5" id="KW-1133">Transmembrane helix</keyword>
<keyword evidence="4 5" id="KW-0472">Membrane</keyword>
<keyword evidence="2 5" id="KW-0812">Transmembrane</keyword>
<feature type="transmembrane region" description="Helical" evidence="5">
    <location>
        <begin position="129"/>
        <end position="157"/>
    </location>
</feature>
<reference evidence="6 7" key="1">
    <citation type="journal article" date="2014" name="BMC Genomics">
        <title>Comparative genome sequencing reveals chemotype-specific gene clusters in the toxigenic black mold Stachybotrys.</title>
        <authorList>
            <person name="Semeiks J."/>
            <person name="Borek D."/>
            <person name="Otwinowski Z."/>
            <person name="Grishin N.V."/>
        </authorList>
    </citation>
    <scope>NUCLEOTIDE SEQUENCE [LARGE SCALE GENOMIC DNA]</scope>
    <source>
        <strain evidence="6 7">IBT 40285</strain>
    </source>
</reference>
<accession>A0A084R1I3</accession>
<evidence type="ECO:0000256" key="4">
    <source>
        <dbReference type="ARBA" id="ARBA00023136"/>
    </source>
</evidence>
<dbReference type="HOGENOM" id="CLU_033465_0_1_1"/>
<feature type="transmembrane region" description="Helical" evidence="5">
    <location>
        <begin position="61"/>
        <end position="80"/>
    </location>
</feature>
<feature type="transmembrane region" description="Helical" evidence="5">
    <location>
        <begin position="177"/>
        <end position="204"/>
    </location>
</feature>
<feature type="transmembrane region" description="Helical" evidence="5">
    <location>
        <begin position="267"/>
        <end position="286"/>
    </location>
</feature>
<dbReference type="AlphaFoldDB" id="A0A084R1I3"/>
<evidence type="ECO:0000313" key="7">
    <source>
        <dbReference type="Proteomes" id="UP000028524"/>
    </source>
</evidence>
<evidence type="ECO:0000256" key="5">
    <source>
        <dbReference type="SAM" id="Phobius"/>
    </source>
</evidence>
<proteinExistence type="predicted"/>
<dbReference type="InParanoid" id="A0A084R1I3"/>
<evidence type="ECO:0000313" key="6">
    <source>
        <dbReference type="EMBL" id="KFA70068.1"/>
    </source>
</evidence>
<evidence type="ECO:0000256" key="2">
    <source>
        <dbReference type="ARBA" id="ARBA00022692"/>
    </source>
</evidence>
<dbReference type="OrthoDB" id="3358017at2759"/>
<sequence>MSGQPVHLSLYVYAPNSVAPIVFAAAYGISAGFHIWQCLYDLLCPCLLKKPADQLRSLHQAFKLIGLHPLCAVLFTAGYALRAYGSNGNYLYREGDSTSLIVFIMSQVLIYICPPLLELANYHILGRLFYYVPYCSPLAPGKVLAIFGGVMGAVELLNPLGVSLSANPTSEPSQQQIGAALTIAAISIQLFVIITFVCLALLFHQRCRRAQVQTKTVTTILFTLYASMALIFIRCIYRLVEQTQHTHRDLSDFEALRHLSPLLRYESFFYIFETTLMLINSVAWNIGNPAGLMPKDYHFYLAPNGSVVEGEKVVDNRSFTAKAIHILTFGVLYQRTR</sequence>
<dbReference type="InterPro" id="IPR007568">
    <property type="entry name" value="RTA1"/>
</dbReference>
<dbReference type="Pfam" id="PF04479">
    <property type="entry name" value="RTA1"/>
    <property type="match status" value="1"/>
</dbReference>
<evidence type="ECO:0008006" key="8">
    <source>
        <dbReference type="Google" id="ProtNLM"/>
    </source>
</evidence>
<feature type="transmembrane region" description="Helical" evidence="5">
    <location>
        <begin position="100"/>
        <end position="117"/>
    </location>
</feature>
<gene>
    <name evidence="6" type="ORF">S40285_03342</name>
</gene>
<evidence type="ECO:0000256" key="3">
    <source>
        <dbReference type="ARBA" id="ARBA00022989"/>
    </source>
</evidence>
<dbReference type="STRING" id="1283841.A0A084R1I3"/>
<feature type="transmembrane region" description="Helical" evidence="5">
    <location>
        <begin position="20"/>
        <end position="40"/>
    </location>
</feature>
<protein>
    <recommendedName>
        <fullName evidence="8">RTA1 domain protein</fullName>
    </recommendedName>
</protein>
<name>A0A084R1I3_STAC4</name>
<evidence type="ECO:0000256" key="1">
    <source>
        <dbReference type="ARBA" id="ARBA00004141"/>
    </source>
</evidence>
<dbReference type="EMBL" id="KL659308">
    <property type="protein sequence ID" value="KFA70068.1"/>
    <property type="molecule type" value="Genomic_DNA"/>
</dbReference>
<comment type="subcellular location">
    <subcellularLocation>
        <location evidence="1">Membrane</location>
        <topology evidence="1">Multi-pass membrane protein</topology>
    </subcellularLocation>
</comment>
<dbReference type="Proteomes" id="UP000028524">
    <property type="component" value="Unassembled WGS sequence"/>
</dbReference>
<dbReference type="PANTHER" id="PTHR31465:SF34">
    <property type="entry name" value="DOMAIN PROTEIN, PUTATIVE (AFU_ORTHOLOGUE AFUA_3G00480)-RELATED"/>
    <property type="match status" value="1"/>
</dbReference>
<dbReference type="GO" id="GO:0016020">
    <property type="term" value="C:membrane"/>
    <property type="evidence" value="ECO:0007669"/>
    <property type="project" value="UniProtKB-SubCell"/>
</dbReference>
<keyword evidence="7" id="KW-1185">Reference proteome</keyword>
<dbReference type="PANTHER" id="PTHR31465">
    <property type="entry name" value="PROTEIN RTA1-RELATED"/>
    <property type="match status" value="1"/>
</dbReference>